<name>A0A5D0IKT4_9FLAO</name>
<evidence type="ECO:0000313" key="2">
    <source>
        <dbReference type="Proteomes" id="UP000323930"/>
    </source>
</evidence>
<sequence>MKKTVETIVNSKIKQQNIDLVDGTFNISDASDIINAVLDVKINHHKIKRLSIKEGDINDLCEYDTNRINELIKAKEDAKTFFKDLRYSGKKLRINGLITIEALD</sequence>
<dbReference type="OrthoDB" id="1144758at2"/>
<evidence type="ECO:0000313" key="1">
    <source>
        <dbReference type="EMBL" id="TYA84166.1"/>
    </source>
</evidence>
<organism evidence="1 2">
    <name type="scientific">Seonamhaeicola marinus</name>
    <dbReference type="NCBI Taxonomy" id="1912246"/>
    <lineage>
        <taxon>Bacteria</taxon>
        <taxon>Pseudomonadati</taxon>
        <taxon>Bacteroidota</taxon>
        <taxon>Flavobacteriia</taxon>
        <taxon>Flavobacteriales</taxon>
        <taxon>Flavobacteriaceae</taxon>
    </lineage>
</organism>
<protein>
    <submittedName>
        <fullName evidence="1">Uncharacterized protein</fullName>
    </submittedName>
</protein>
<gene>
    <name evidence="1" type="ORF">FUA24_05805</name>
</gene>
<dbReference type="AlphaFoldDB" id="A0A5D0IKT4"/>
<comment type="caution">
    <text evidence="1">The sequence shown here is derived from an EMBL/GenBank/DDBJ whole genome shotgun (WGS) entry which is preliminary data.</text>
</comment>
<dbReference type="RefSeq" id="WP_148540498.1">
    <property type="nucleotide sequence ID" value="NZ_VSDQ01000409.1"/>
</dbReference>
<accession>A0A5D0IKT4</accession>
<reference evidence="1 2" key="1">
    <citation type="submission" date="2019-08" db="EMBL/GenBank/DDBJ databases">
        <title>Seonamhaeicola sediminis sp. nov., isolated from marine sediment.</title>
        <authorList>
            <person name="Cao W.R."/>
        </authorList>
    </citation>
    <scope>NUCLEOTIDE SEQUENCE [LARGE SCALE GENOMIC DNA]</scope>
    <source>
        <strain evidence="1 2">B011</strain>
    </source>
</reference>
<dbReference type="EMBL" id="VSDQ01000409">
    <property type="protein sequence ID" value="TYA84166.1"/>
    <property type="molecule type" value="Genomic_DNA"/>
</dbReference>
<dbReference type="Proteomes" id="UP000323930">
    <property type="component" value="Unassembled WGS sequence"/>
</dbReference>
<proteinExistence type="predicted"/>
<keyword evidence="2" id="KW-1185">Reference proteome</keyword>